<keyword evidence="3 9" id="KW-0813">Transport</keyword>
<comment type="subcellular location">
    <subcellularLocation>
        <location evidence="9">Cell membrane</location>
        <topology evidence="9">Multi-pass membrane protein</topology>
    </subcellularLocation>
    <subcellularLocation>
        <location evidence="1">Membrane</location>
        <topology evidence="1">Multi-pass membrane protein</topology>
    </subcellularLocation>
</comment>
<dbReference type="SMART" id="SM00116">
    <property type="entry name" value="CBS"/>
    <property type="match status" value="1"/>
</dbReference>
<dbReference type="PANTHER" id="PTHR43773:SF1">
    <property type="entry name" value="MAGNESIUM TRANSPORTER MGTE"/>
    <property type="match status" value="1"/>
</dbReference>
<evidence type="ECO:0000256" key="5">
    <source>
        <dbReference type="ARBA" id="ARBA00022842"/>
    </source>
</evidence>
<evidence type="ECO:0000313" key="11">
    <source>
        <dbReference type="EMBL" id="AFS79152.1"/>
    </source>
</evidence>
<dbReference type="InterPro" id="IPR006669">
    <property type="entry name" value="MgtE_transporter"/>
</dbReference>
<dbReference type="AlphaFoldDB" id="K0B209"/>
<evidence type="ECO:0000256" key="4">
    <source>
        <dbReference type="ARBA" id="ARBA00022692"/>
    </source>
</evidence>
<keyword evidence="4 9" id="KW-0812">Transmembrane</keyword>
<comment type="caution">
    <text evidence="9">Lacks conserved residue(s) required for the propagation of feature annotation.</text>
</comment>
<dbReference type="Gene3D" id="1.25.60.10">
    <property type="entry name" value="MgtE N-terminal domain-like"/>
    <property type="match status" value="1"/>
</dbReference>
<keyword evidence="9" id="KW-1003">Cell membrane</keyword>
<dbReference type="STRING" id="1128398.Curi_c21490"/>
<keyword evidence="9" id="KW-0479">Metal-binding</keyword>
<protein>
    <recommendedName>
        <fullName evidence="9">Magnesium transporter MgtE</fullName>
    </recommendedName>
</protein>
<comment type="subunit">
    <text evidence="9">Homodimer.</text>
</comment>
<evidence type="ECO:0000259" key="10">
    <source>
        <dbReference type="PROSITE" id="PS51371"/>
    </source>
</evidence>
<dbReference type="InterPro" id="IPR046342">
    <property type="entry name" value="CBS_dom_sf"/>
</dbReference>
<name>K0B209_GOTA9</name>
<dbReference type="Pfam" id="PF03448">
    <property type="entry name" value="MgtE_N"/>
    <property type="match status" value="1"/>
</dbReference>
<dbReference type="GO" id="GO:0046872">
    <property type="term" value="F:metal ion binding"/>
    <property type="evidence" value="ECO:0007669"/>
    <property type="project" value="UniProtKB-KW"/>
</dbReference>
<sequence length="443" mass="50205">MEEILELINENKLTKAREKLMEQNPADIAFFLEELDSEKLLIAFRILPKDLAVDIFSHISRDQQRHIGESITDKELSNIIDELYLDDTVDFLEELPANIVKKILQNTEKQRRDLINQFLNYPENSAGSIMTIEYVDLKKEMTIKKALDHIRKTGIDKETIDTCYVISGQRKLEGVISIRKLILSNEEDKVEDVMYTNLIYGYTTDDQEEIADMFKKYDFTTMPVVDKENRLVGIITIDDIVDIIEQENTEDFHKMAAMQPSDENYLRSSALTLAKHRIPWLLILMISATFTGRILRKFEVTLQSMIILNSFIPMLMDTGGNSGSQSSTLIIRSLALGEVSIKDITKVMIKEFKVSIIVGIILAATNFLRIYYIESIDLYVALTVSMTLIFVVVISKIVGGALPMLAKALKLDPAIMAGPLITTIVDACALIAYFKIAQLMLGI</sequence>
<dbReference type="Pfam" id="PF01769">
    <property type="entry name" value="MgtE"/>
    <property type="match status" value="1"/>
</dbReference>
<dbReference type="Gene3D" id="3.10.580.10">
    <property type="entry name" value="CBS-domain"/>
    <property type="match status" value="1"/>
</dbReference>
<feature type="transmembrane region" description="Helical" evidence="9">
    <location>
        <begin position="414"/>
        <end position="434"/>
    </location>
</feature>
<dbReference type="RefSeq" id="WP_014968288.1">
    <property type="nucleotide sequence ID" value="NC_018664.1"/>
</dbReference>
<dbReference type="PANTHER" id="PTHR43773">
    <property type="entry name" value="MAGNESIUM TRANSPORTER MGTE"/>
    <property type="match status" value="1"/>
</dbReference>
<dbReference type="OrthoDB" id="9790355at2"/>
<feature type="domain" description="CBS" evidence="10">
    <location>
        <begin position="194"/>
        <end position="250"/>
    </location>
</feature>
<dbReference type="InterPro" id="IPR000644">
    <property type="entry name" value="CBS_dom"/>
</dbReference>
<comment type="similarity">
    <text evidence="2 9">Belongs to the SLC41A transporter family.</text>
</comment>
<keyword evidence="7 9" id="KW-0472">Membrane</keyword>
<dbReference type="InterPro" id="IPR006667">
    <property type="entry name" value="SLC41_membr_dom"/>
</dbReference>
<dbReference type="GO" id="GO:0015095">
    <property type="term" value="F:magnesium ion transmembrane transporter activity"/>
    <property type="evidence" value="ECO:0007669"/>
    <property type="project" value="UniProtKB-UniRule"/>
</dbReference>
<dbReference type="InterPro" id="IPR038076">
    <property type="entry name" value="MgtE_N_sf"/>
</dbReference>
<dbReference type="InterPro" id="IPR006668">
    <property type="entry name" value="Mg_transptr_MgtE_intracell_dom"/>
</dbReference>
<dbReference type="PATRIC" id="fig|1128398.3.peg.2220"/>
<keyword evidence="12" id="KW-1185">Reference proteome</keyword>
<evidence type="ECO:0000256" key="2">
    <source>
        <dbReference type="ARBA" id="ARBA00009749"/>
    </source>
</evidence>
<comment type="function">
    <text evidence="9">Acts as a magnesium transporter.</text>
</comment>
<evidence type="ECO:0000256" key="3">
    <source>
        <dbReference type="ARBA" id="ARBA00022448"/>
    </source>
</evidence>
<accession>K0B209</accession>
<dbReference type="SMART" id="SM00924">
    <property type="entry name" value="MgtE_N"/>
    <property type="match status" value="1"/>
</dbReference>
<dbReference type="CDD" id="cd04606">
    <property type="entry name" value="CBS_pair_Mg_transporter"/>
    <property type="match status" value="1"/>
</dbReference>
<organism evidence="11 12">
    <name type="scientific">Gottschalkia acidurici (strain ATCC 7906 / DSM 604 / BCRC 14475 / CIP 104303 / KCTC 5404 / NCIMB 10678 / 9a)</name>
    <name type="common">Clostridium acidurici</name>
    <dbReference type="NCBI Taxonomy" id="1128398"/>
    <lineage>
        <taxon>Bacteria</taxon>
        <taxon>Bacillati</taxon>
        <taxon>Bacillota</taxon>
        <taxon>Tissierellia</taxon>
        <taxon>Tissierellales</taxon>
        <taxon>Gottschalkiaceae</taxon>
        <taxon>Gottschalkia</taxon>
    </lineage>
</organism>
<dbReference type="eggNOG" id="COG2239">
    <property type="taxonomic scope" value="Bacteria"/>
</dbReference>
<dbReference type="SUPFAM" id="SSF161093">
    <property type="entry name" value="MgtE membrane domain-like"/>
    <property type="match status" value="1"/>
</dbReference>
<feature type="transmembrane region" description="Helical" evidence="9">
    <location>
        <begin position="352"/>
        <end position="372"/>
    </location>
</feature>
<gene>
    <name evidence="11" type="primary">mgtE</name>
    <name evidence="11" type="ordered locus">Curi_c21490</name>
</gene>
<dbReference type="NCBIfam" id="TIGR00400">
    <property type="entry name" value="mgtE"/>
    <property type="match status" value="1"/>
</dbReference>
<dbReference type="PROSITE" id="PS51371">
    <property type="entry name" value="CBS"/>
    <property type="match status" value="1"/>
</dbReference>
<keyword evidence="8" id="KW-0129">CBS domain</keyword>
<reference evidence="11 12" key="1">
    <citation type="journal article" date="2012" name="PLoS ONE">
        <title>The purine-utilizing bacterium Clostridium acidurici 9a: a genome-guided metabolic reconsideration.</title>
        <authorList>
            <person name="Hartwich K."/>
            <person name="Poehlein A."/>
            <person name="Daniel R."/>
        </authorList>
    </citation>
    <scope>NUCLEOTIDE SEQUENCE [LARGE SCALE GENOMIC DNA]</scope>
    <source>
        <strain evidence="12">ATCC 7906 / DSM 604 / BCRC 14475 / CIP 104303 / KCTC 5404 / NCIMB 10678 / 9a</strain>
    </source>
</reference>
<dbReference type="HOGENOM" id="CLU_037408_2_2_9"/>
<proteinExistence type="inferred from homology"/>
<dbReference type="Gene3D" id="1.10.357.20">
    <property type="entry name" value="SLC41 divalent cation transporters, integral membrane domain"/>
    <property type="match status" value="1"/>
</dbReference>
<dbReference type="GO" id="GO:0005886">
    <property type="term" value="C:plasma membrane"/>
    <property type="evidence" value="ECO:0007669"/>
    <property type="project" value="UniProtKB-SubCell"/>
</dbReference>
<dbReference type="SUPFAM" id="SSF54631">
    <property type="entry name" value="CBS-domain pair"/>
    <property type="match status" value="1"/>
</dbReference>
<dbReference type="Pfam" id="PF00571">
    <property type="entry name" value="CBS"/>
    <property type="match status" value="2"/>
</dbReference>
<dbReference type="EMBL" id="CP003326">
    <property type="protein sequence ID" value="AFS79152.1"/>
    <property type="molecule type" value="Genomic_DNA"/>
</dbReference>
<evidence type="ECO:0000313" key="12">
    <source>
        <dbReference type="Proteomes" id="UP000006094"/>
    </source>
</evidence>
<feature type="transmembrane region" description="Helical" evidence="9">
    <location>
        <begin position="378"/>
        <end position="402"/>
    </location>
</feature>
<evidence type="ECO:0000256" key="1">
    <source>
        <dbReference type="ARBA" id="ARBA00004141"/>
    </source>
</evidence>
<dbReference type="KEGG" id="cad:Curi_c21490"/>
<evidence type="ECO:0000256" key="9">
    <source>
        <dbReference type="RuleBase" id="RU362011"/>
    </source>
</evidence>
<evidence type="ECO:0000256" key="6">
    <source>
        <dbReference type="ARBA" id="ARBA00022989"/>
    </source>
</evidence>
<evidence type="ECO:0000256" key="7">
    <source>
        <dbReference type="ARBA" id="ARBA00023136"/>
    </source>
</evidence>
<evidence type="ECO:0000256" key="8">
    <source>
        <dbReference type="PROSITE-ProRule" id="PRU00703"/>
    </source>
</evidence>
<keyword evidence="5 9" id="KW-0460">Magnesium</keyword>
<dbReference type="InterPro" id="IPR036739">
    <property type="entry name" value="SLC41_membr_dom_sf"/>
</dbReference>
<dbReference type="SUPFAM" id="SSF158791">
    <property type="entry name" value="MgtE N-terminal domain-like"/>
    <property type="match status" value="1"/>
</dbReference>
<dbReference type="Proteomes" id="UP000006094">
    <property type="component" value="Chromosome"/>
</dbReference>
<keyword evidence="6 9" id="KW-1133">Transmembrane helix</keyword>